<feature type="domain" description="Histone deacetylase" evidence="11">
    <location>
        <begin position="33"/>
        <end position="349"/>
    </location>
</feature>
<organism evidence="12 13">
    <name type="scientific">Aureococcus anophagefferens</name>
    <name type="common">Harmful bloom alga</name>
    <dbReference type="NCBI Taxonomy" id="44056"/>
    <lineage>
        <taxon>Eukaryota</taxon>
        <taxon>Sar</taxon>
        <taxon>Stramenopiles</taxon>
        <taxon>Ochrophyta</taxon>
        <taxon>Pelagophyceae</taxon>
        <taxon>Pelagomonadales</taxon>
        <taxon>Pelagomonadaceae</taxon>
        <taxon>Aureococcus</taxon>
    </lineage>
</organism>
<keyword evidence="8" id="KW-0804">Transcription</keyword>
<evidence type="ECO:0000256" key="1">
    <source>
        <dbReference type="ARBA" id="ARBA00004123"/>
    </source>
</evidence>
<keyword evidence="13" id="KW-1185">Reference proteome</keyword>
<dbReference type="PANTHER" id="PTHR10625">
    <property type="entry name" value="HISTONE DEACETYLASE HDAC1-RELATED"/>
    <property type="match status" value="1"/>
</dbReference>
<gene>
    <name evidence="12" type="ORF">SO694_00061127</name>
</gene>
<reference evidence="12 13" key="1">
    <citation type="submission" date="2024-03" db="EMBL/GenBank/DDBJ databases">
        <title>Aureococcus anophagefferens CCMP1851 and Kratosvirus quantuckense: Draft genome of a second virus-susceptible host strain in the model system.</title>
        <authorList>
            <person name="Chase E."/>
            <person name="Truchon A.R."/>
            <person name="Schepens W."/>
            <person name="Wilhelm S.W."/>
        </authorList>
    </citation>
    <scope>NUCLEOTIDE SEQUENCE [LARGE SCALE GENOMIC DNA]</scope>
    <source>
        <strain evidence="12 13">CCMP1851</strain>
    </source>
</reference>
<keyword evidence="4" id="KW-0678">Repressor</keyword>
<dbReference type="Gene3D" id="3.40.800.20">
    <property type="entry name" value="Histone deacetylase domain"/>
    <property type="match status" value="1"/>
</dbReference>
<evidence type="ECO:0000313" key="12">
    <source>
        <dbReference type="EMBL" id="KAK7236246.1"/>
    </source>
</evidence>
<evidence type="ECO:0000256" key="2">
    <source>
        <dbReference type="ARBA" id="ARBA00007738"/>
    </source>
</evidence>
<keyword evidence="5" id="KW-0378">Hydrolase</keyword>
<dbReference type="SUPFAM" id="SSF52768">
    <property type="entry name" value="Arginase/deacetylase"/>
    <property type="match status" value="1"/>
</dbReference>
<comment type="subcellular location">
    <subcellularLocation>
        <location evidence="1">Nucleus</location>
    </subcellularLocation>
</comment>
<accession>A0ABR1FR93</accession>
<dbReference type="PANTHER" id="PTHR10625:SF5">
    <property type="entry name" value="HISTONE DEACETYLASE"/>
    <property type="match status" value="1"/>
</dbReference>
<evidence type="ECO:0000256" key="7">
    <source>
        <dbReference type="ARBA" id="ARBA00023015"/>
    </source>
</evidence>
<dbReference type="InterPro" id="IPR023801">
    <property type="entry name" value="His_deacetylse_dom"/>
</dbReference>
<dbReference type="InterPro" id="IPR000286">
    <property type="entry name" value="HDACs"/>
</dbReference>
<dbReference type="EMBL" id="JBBJCI010000285">
    <property type="protein sequence ID" value="KAK7236246.1"/>
    <property type="molecule type" value="Genomic_DNA"/>
</dbReference>
<comment type="caution">
    <text evidence="12">The sequence shown here is derived from an EMBL/GenBank/DDBJ whole genome shotgun (WGS) entry which is preliminary data.</text>
</comment>
<evidence type="ECO:0000256" key="6">
    <source>
        <dbReference type="ARBA" id="ARBA00022853"/>
    </source>
</evidence>
<feature type="region of interest" description="Disordered" evidence="10">
    <location>
        <begin position="370"/>
        <end position="389"/>
    </location>
</feature>
<dbReference type="InterPro" id="IPR037138">
    <property type="entry name" value="His_deacetylse_dom_sf"/>
</dbReference>
<keyword evidence="6" id="KW-0156">Chromatin regulator</keyword>
<evidence type="ECO:0000256" key="5">
    <source>
        <dbReference type="ARBA" id="ARBA00022801"/>
    </source>
</evidence>
<keyword evidence="9" id="KW-0539">Nucleus</keyword>
<evidence type="ECO:0000259" key="11">
    <source>
        <dbReference type="Pfam" id="PF00850"/>
    </source>
</evidence>
<evidence type="ECO:0000256" key="3">
    <source>
        <dbReference type="ARBA" id="ARBA00012111"/>
    </source>
</evidence>
<sequence>MANAAPTNAAPTNATRTLLITHPACAGHHIAHHPEQPKRVVAIEAAVVAAYGDNKDLARDACPADAPRDALLRFHGERHVARLEGLFDRVEADARAPPFDPARTKKRRPMLSIDDDTAVMAKSRAAALASCGGAMRAVDAVLRDGYGNAFACVRPPGHHATPTQAMGFCLFNNVGVAALHARETYGVRRVAVVDVDVHHGNGTEAYFRDDAELFYASFHQGGGDFYPGTGLTRGSAKVVNGARVAGETGVARNVVNCPLAKGAGLRGVRRCLADKILPALATFDPGLVILSLGFDALAKDPIGGLDLAPGDYAEITRLVAAAAPAAKLVSVLEGGYDVREISRAAVAHARPPGPRAPGAAAAAAAAARAPRRAPAISDDLGRELGLGPG</sequence>
<evidence type="ECO:0000256" key="9">
    <source>
        <dbReference type="ARBA" id="ARBA00023242"/>
    </source>
</evidence>
<evidence type="ECO:0000313" key="13">
    <source>
        <dbReference type="Proteomes" id="UP001363151"/>
    </source>
</evidence>
<comment type="similarity">
    <text evidence="2">Belongs to the histone deacetylase family. HD type 2 subfamily.</text>
</comment>
<evidence type="ECO:0000256" key="10">
    <source>
        <dbReference type="SAM" id="MobiDB-lite"/>
    </source>
</evidence>
<dbReference type="Pfam" id="PF00850">
    <property type="entry name" value="Hist_deacetyl"/>
    <property type="match status" value="1"/>
</dbReference>
<dbReference type="InterPro" id="IPR023696">
    <property type="entry name" value="Ureohydrolase_dom_sf"/>
</dbReference>
<evidence type="ECO:0000256" key="8">
    <source>
        <dbReference type="ARBA" id="ARBA00023163"/>
    </source>
</evidence>
<evidence type="ECO:0000256" key="4">
    <source>
        <dbReference type="ARBA" id="ARBA00022491"/>
    </source>
</evidence>
<keyword evidence="7" id="KW-0805">Transcription regulation</keyword>
<name>A0ABR1FR93_AURAN</name>
<dbReference type="Proteomes" id="UP001363151">
    <property type="component" value="Unassembled WGS sequence"/>
</dbReference>
<protein>
    <recommendedName>
        <fullName evidence="3">histone deacetylase</fullName>
        <ecNumber evidence="3">3.5.1.98</ecNumber>
    </recommendedName>
</protein>
<dbReference type="EC" id="3.5.1.98" evidence="3"/>
<dbReference type="PRINTS" id="PR01270">
    <property type="entry name" value="HDASUPER"/>
</dbReference>
<proteinExistence type="inferred from homology"/>